<evidence type="ECO:0000313" key="5">
    <source>
        <dbReference type="Proteomes" id="UP001190700"/>
    </source>
</evidence>
<comment type="caution">
    <text evidence="4">The sequence shown here is derived from an EMBL/GenBank/DDBJ whole genome shotgun (WGS) entry which is preliminary data.</text>
</comment>
<dbReference type="EMBL" id="LGRX02016072">
    <property type="protein sequence ID" value="KAK3262609.1"/>
    <property type="molecule type" value="Genomic_DNA"/>
</dbReference>
<gene>
    <name evidence="4" type="ORF">CYMTET_28545</name>
</gene>
<dbReference type="InterPro" id="IPR018490">
    <property type="entry name" value="cNMP-bd_dom_sf"/>
</dbReference>
<keyword evidence="1" id="KW-0067">ATP-binding</keyword>
<feature type="domain" description="Cyclic nucleotide-binding" evidence="3">
    <location>
        <begin position="247"/>
        <end position="347"/>
    </location>
</feature>
<name>A0AAE0KW26_9CHLO</name>
<feature type="compositionally biased region" description="Polar residues" evidence="2">
    <location>
        <begin position="45"/>
        <end position="54"/>
    </location>
</feature>
<accession>A0AAE0KW26</accession>
<protein>
    <recommendedName>
        <fullName evidence="3">Cyclic nucleotide-binding domain-containing protein</fullName>
    </recommendedName>
</protein>
<dbReference type="PROSITE" id="PS50042">
    <property type="entry name" value="CNMP_BINDING_3"/>
    <property type="match status" value="2"/>
</dbReference>
<sequence>MSQPKFGSALKGLMAARNSSNIPNTTNLHSSINVSFGKLMSPPLGSTLSESSSPVEGRHSSRSPDSGFVNKHRKAVYNARSVSDFSLSSSERRLPGDGGPSAEKASKDVNAIASACEDVPIFQRLHREDRRALYESMYELDYEPGESIICQGEEGRNFYIIVDGMPTVQVKGAKGDVEVVKQLFPGDTFGEVSLLHSCPRSASVFVPLEDQRVKVWALDRKTFKELLSKFAFERRKRLEGELSKVTLLSGLSDYKRIQLAEALVSQTFDAGSFILTQGDPEGARFHIIIEGAAQVIVNGEVVNSLKVGSYFGEINLLSDDAVPTASVVALEPVSTLTLDRSSFRRLLDGKAVKAIMHTHMQQYVFKDDLDSPAGIRKLPSIEDDVTSPLVFRTYPSLPRTPSPTTRKEAVLENLKRKDFLFLKELGVGMSGNAYLCRMPNHGNKYVVIKLMRKSKLLRINQIRGIPTEQLLPATKPDWSFCVLSVLQTCSPPSLREKPRTI</sequence>
<dbReference type="GO" id="GO:0005952">
    <property type="term" value="C:cAMP-dependent protein kinase complex"/>
    <property type="evidence" value="ECO:0007669"/>
    <property type="project" value="InterPro"/>
</dbReference>
<feature type="region of interest" description="Disordered" evidence="2">
    <location>
        <begin position="87"/>
        <end position="106"/>
    </location>
</feature>
<dbReference type="PROSITE" id="PS00107">
    <property type="entry name" value="PROTEIN_KINASE_ATP"/>
    <property type="match status" value="1"/>
</dbReference>
<dbReference type="PROSITE" id="PS00889">
    <property type="entry name" value="CNMP_BINDING_2"/>
    <property type="match status" value="1"/>
</dbReference>
<dbReference type="Pfam" id="PF00027">
    <property type="entry name" value="cNMP_binding"/>
    <property type="match status" value="2"/>
</dbReference>
<feature type="non-terminal residue" evidence="4">
    <location>
        <position position="501"/>
    </location>
</feature>
<dbReference type="GO" id="GO:0005829">
    <property type="term" value="C:cytosol"/>
    <property type="evidence" value="ECO:0007669"/>
    <property type="project" value="TreeGrafter"/>
</dbReference>
<dbReference type="PANTHER" id="PTHR11635">
    <property type="entry name" value="CAMP-DEPENDENT PROTEIN KINASE REGULATORY CHAIN"/>
    <property type="match status" value="1"/>
</dbReference>
<organism evidence="4 5">
    <name type="scientific">Cymbomonas tetramitiformis</name>
    <dbReference type="NCBI Taxonomy" id="36881"/>
    <lineage>
        <taxon>Eukaryota</taxon>
        <taxon>Viridiplantae</taxon>
        <taxon>Chlorophyta</taxon>
        <taxon>Pyramimonadophyceae</taxon>
        <taxon>Pyramimonadales</taxon>
        <taxon>Pyramimonadaceae</taxon>
        <taxon>Cymbomonas</taxon>
    </lineage>
</organism>
<dbReference type="Gene3D" id="3.30.200.20">
    <property type="entry name" value="Phosphorylase Kinase, domain 1"/>
    <property type="match status" value="1"/>
</dbReference>
<keyword evidence="5" id="KW-1185">Reference proteome</keyword>
<feature type="region of interest" description="Disordered" evidence="2">
    <location>
        <begin position="45"/>
        <end position="70"/>
    </location>
</feature>
<dbReference type="Gene3D" id="2.60.120.10">
    <property type="entry name" value="Jelly Rolls"/>
    <property type="match status" value="2"/>
</dbReference>
<dbReference type="GO" id="GO:0004862">
    <property type="term" value="F:cAMP-dependent protein kinase inhibitor activity"/>
    <property type="evidence" value="ECO:0007669"/>
    <property type="project" value="TreeGrafter"/>
</dbReference>
<dbReference type="Proteomes" id="UP001190700">
    <property type="component" value="Unassembled WGS sequence"/>
</dbReference>
<feature type="domain" description="Cyclic nucleotide-binding" evidence="3">
    <location>
        <begin position="121"/>
        <end position="244"/>
    </location>
</feature>
<dbReference type="InterPro" id="IPR014710">
    <property type="entry name" value="RmlC-like_jellyroll"/>
</dbReference>
<dbReference type="InterPro" id="IPR000595">
    <property type="entry name" value="cNMP-bd_dom"/>
</dbReference>
<dbReference type="CDD" id="cd00038">
    <property type="entry name" value="CAP_ED"/>
    <property type="match status" value="2"/>
</dbReference>
<evidence type="ECO:0000259" key="3">
    <source>
        <dbReference type="PROSITE" id="PS50042"/>
    </source>
</evidence>
<evidence type="ECO:0000256" key="2">
    <source>
        <dbReference type="SAM" id="MobiDB-lite"/>
    </source>
</evidence>
<dbReference type="SUPFAM" id="SSF51206">
    <property type="entry name" value="cAMP-binding domain-like"/>
    <property type="match status" value="2"/>
</dbReference>
<dbReference type="AlphaFoldDB" id="A0AAE0KW26"/>
<dbReference type="InterPro" id="IPR018488">
    <property type="entry name" value="cNMP-bd_CS"/>
</dbReference>
<dbReference type="GO" id="GO:0005524">
    <property type="term" value="F:ATP binding"/>
    <property type="evidence" value="ECO:0007669"/>
    <property type="project" value="UniProtKB-UniRule"/>
</dbReference>
<keyword evidence="1" id="KW-0547">Nucleotide-binding</keyword>
<dbReference type="PRINTS" id="PR00103">
    <property type="entry name" value="CAMPKINASE"/>
</dbReference>
<reference evidence="4 5" key="1">
    <citation type="journal article" date="2015" name="Genome Biol. Evol.">
        <title>Comparative Genomics of a Bacterivorous Green Alga Reveals Evolutionary Causalities and Consequences of Phago-Mixotrophic Mode of Nutrition.</title>
        <authorList>
            <person name="Burns J.A."/>
            <person name="Paasch A."/>
            <person name="Narechania A."/>
            <person name="Kim E."/>
        </authorList>
    </citation>
    <scope>NUCLEOTIDE SEQUENCE [LARGE SCALE GENOMIC DNA]</scope>
    <source>
        <strain evidence="4 5">PLY_AMNH</strain>
    </source>
</reference>
<evidence type="ECO:0000256" key="1">
    <source>
        <dbReference type="PROSITE-ProRule" id="PRU10141"/>
    </source>
</evidence>
<feature type="binding site" evidence="1">
    <location>
        <position position="449"/>
    </location>
    <ligand>
        <name>ATP</name>
        <dbReference type="ChEBI" id="CHEBI:30616"/>
    </ligand>
</feature>
<dbReference type="GO" id="GO:0030552">
    <property type="term" value="F:cAMP binding"/>
    <property type="evidence" value="ECO:0007669"/>
    <property type="project" value="TreeGrafter"/>
</dbReference>
<dbReference type="InterPro" id="IPR017441">
    <property type="entry name" value="Protein_kinase_ATP_BS"/>
</dbReference>
<dbReference type="PANTHER" id="PTHR11635:SF152">
    <property type="entry name" value="CAMP-DEPENDENT PROTEIN KINASE TYPE I REGULATORY SUBUNIT-RELATED"/>
    <property type="match status" value="1"/>
</dbReference>
<dbReference type="GO" id="GO:0034236">
    <property type="term" value="F:protein kinase A catalytic subunit binding"/>
    <property type="evidence" value="ECO:0007669"/>
    <property type="project" value="TreeGrafter"/>
</dbReference>
<dbReference type="SMART" id="SM00100">
    <property type="entry name" value="cNMP"/>
    <property type="match status" value="2"/>
</dbReference>
<dbReference type="InterPro" id="IPR050503">
    <property type="entry name" value="cAMP-dep_PK_reg_su-like"/>
</dbReference>
<proteinExistence type="predicted"/>
<dbReference type="PROSITE" id="PS00888">
    <property type="entry name" value="CNMP_BINDING_1"/>
    <property type="match status" value="1"/>
</dbReference>
<evidence type="ECO:0000313" key="4">
    <source>
        <dbReference type="EMBL" id="KAK3262609.1"/>
    </source>
</evidence>